<protein>
    <submittedName>
        <fullName evidence="2">Uncharacterized protein</fullName>
    </submittedName>
</protein>
<dbReference type="WBParaSite" id="nRc.2.0.1.t23248-RA">
    <property type="protein sequence ID" value="nRc.2.0.1.t23248-RA"/>
    <property type="gene ID" value="nRc.2.0.1.g23248"/>
</dbReference>
<keyword evidence="1" id="KW-1185">Reference proteome</keyword>
<reference evidence="2" key="1">
    <citation type="submission" date="2022-11" db="UniProtKB">
        <authorList>
            <consortium name="WormBaseParasite"/>
        </authorList>
    </citation>
    <scope>IDENTIFICATION</scope>
</reference>
<dbReference type="AlphaFoldDB" id="A0A915J9T2"/>
<sequence length="78" mass="8570">MQGQLKMREKIKANLDVAAAVNTSCAAENVVTIDPLDVSDRPQTVSGMRLKPFIPCPPKDVFNLETGGQRLPHTSCRY</sequence>
<organism evidence="1 2">
    <name type="scientific">Romanomermis culicivorax</name>
    <name type="common">Nematode worm</name>
    <dbReference type="NCBI Taxonomy" id="13658"/>
    <lineage>
        <taxon>Eukaryota</taxon>
        <taxon>Metazoa</taxon>
        <taxon>Ecdysozoa</taxon>
        <taxon>Nematoda</taxon>
        <taxon>Enoplea</taxon>
        <taxon>Dorylaimia</taxon>
        <taxon>Mermithida</taxon>
        <taxon>Mermithoidea</taxon>
        <taxon>Mermithidae</taxon>
        <taxon>Romanomermis</taxon>
    </lineage>
</organism>
<evidence type="ECO:0000313" key="1">
    <source>
        <dbReference type="Proteomes" id="UP000887565"/>
    </source>
</evidence>
<evidence type="ECO:0000313" key="2">
    <source>
        <dbReference type="WBParaSite" id="nRc.2.0.1.t23248-RA"/>
    </source>
</evidence>
<accession>A0A915J9T2</accession>
<proteinExistence type="predicted"/>
<dbReference type="Proteomes" id="UP000887565">
    <property type="component" value="Unplaced"/>
</dbReference>
<name>A0A915J9T2_ROMCU</name>